<comment type="caution">
    <text evidence="1">The sequence shown here is derived from an EMBL/GenBank/DDBJ whole genome shotgun (WGS) entry which is preliminary data.</text>
</comment>
<evidence type="ECO:0000313" key="2">
    <source>
        <dbReference type="Proteomes" id="UP000550787"/>
    </source>
</evidence>
<reference evidence="1 2" key="1">
    <citation type="submission" date="2020-04" db="EMBL/GenBank/DDBJ databases">
        <title>Description of novel Gluconacetobacter.</title>
        <authorList>
            <person name="Sombolestani A."/>
        </authorList>
    </citation>
    <scope>NUCLEOTIDE SEQUENCE [LARGE SCALE GENOMIC DNA]</scope>
    <source>
        <strain evidence="1 2">LMG 7603</strain>
    </source>
</reference>
<protein>
    <submittedName>
        <fullName evidence="1">Uncharacterized protein</fullName>
    </submittedName>
</protein>
<dbReference type="RefSeq" id="WP_183116553.1">
    <property type="nucleotide sequence ID" value="NZ_JABEQG010000058.1"/>
</dbReference>
<dbReference type="EMBL" id="JABEQG010000058">
    <property type="protein sequence ID" value="MBB2158109.1"/>
    <property type="molecule type" value="Genomic_DNA"/>
</dbReference>
<organism evidence="1 2">
    <name type="scientific">Gluconacetobacter diazotrophicus</name>
    <name type="common">Acetobacter diazotrophicus</name>
    <dbReference type="NCBI Taxonomy" id="33996"/>
    <lineage>
        <taxon>Bacteria</taxon>
        <taxon>Pseudomonadati</taxon>
        <taxon>Pseudomonadota</taxon>
        <taxon>Alphaproteobacteria</taxon>
        <taxon>Acetobacterales</taxon>
        <taxon>Acetobacteraceae</taxon>
        <taxon>Gluconacetobacter</taxon>
    </lineage>
</organism>
<accession>A0A7W4I878</accession>
<gene>
    <name evidence="1" type="ORF">HLH33_17710</name>
</gene>
<dbReference type="Proteomes" id="UP000550787">
    <property type="component" value="Unassembled WGS sequence"/>
</dbReference>
<proteinExistence type="predicted"/>
<sequence length="313" mass="35394">MTRPASSVFAGCEHGCRVRVTLSDDRRIEGEYQLFGGHRMLIMRDPAAPLGLRVEGPLQRGDVRDVEILQSRDEVREEWRARRLGKPVFTWQPTTRQDIRAQLEGIARAIAAVPKDGDVFRRLELEAQFTDLAARIALGEAKRAWVLAEARWYRSHNHPPSMVDLWGEDIASPSCFRRPRDQDFDPDPVVRNRPSQVPAWVLSDPHSIRNMLAALTEAGLAARVHRLGDPPHERGAILVKMPVNGRAQFALNGRRTAGGTMTWTQAWDVLDTETGNRRLRAVQRSPAYRTMLRVLREGRTTLQLDLATLLEPA</sequence>
<evidence type="ECO:0000313" key="1">
    <source>
        <dbReference type="EMBL" id="MBB2158109.1"/>
    </source>
</evidence>
<name>A0A7W4I878_GLUDI</name>
<dbReference type="AlphaFoldDB" id="A0A7W4I878"/>